<keyword evidence="8" id="KW-0235">DNA replication</keyword>
<dbReference type="GO" id="GO:0003887">
    <property type="term" value="F:DNA-directed DNA polymerase activity"/>
    <property type="evidence" value="ECO:0007669"/>
    <property type="project" value="UniProtKB-KW"/>
</dbReference>
<dbReference type="InterPro" id="IPR004805">
    <property type="entry name" value="DnaE2/DnaE/PolC"/>
</dbReference>
<feature type="region of interest" description="Disordered" evidence="13">
    <location>
        <begin position="309"/>
        <end position="338"/>
    </location>
</feature>
<reference evidence="18 19" key="1">
    <citation type="submission" date="2016-12" db="EMBL/GenBank/DDBJ databases">
        <title>Genomic comparison of strains in the 'Actinomyces naeslundii' group.</title>
        <authorList>
            <person name="Mughal S.R."/>
            <person name="Do T."/>
            <person name="Gilbert S.C."/>
            <person name="Witherden E.A."/>
            <person name="Didelot X."/>
            <person name="Beighton D."/>
        </authorList>
    </citation>
    <scope>NUCLEOTIDE SEQUENCE [LARGE SCALE GENOMIC DNA]</scope>
    <source>
        <strain evidence="18 19">S24V</strain>
    </source>
</reference>
<dbReference type="GO" id="GO:0005737">
    <property type="term" value="C:cytoplasm"/>
    <property type="evidence" value="ECO:0007669"/>
    <property type="project" value="UniProtKB-SubCell"/>
</dbReference>
<dbReference type="Pfam" id="PF01336">
    <property type="entry name" value="tRNA_anti-codon"/>
    <property type="match status" value="1"/>
</dbReference>
<evidence type="ECO:0000256" key="8">
    <source>
        <dbReference type="ARBA" id="ARBA00022705"/>
    </source>
</evidence>
<dbReference type="GO" id="GO:0006281">
    <property type="term" value="P:DNA repair"/>
    <property type="evidence" value="ECO:0007669"/>
    <property type="project" value="UniProtKB-KW"/>
</dbReference>
<dbReference type="Pfam" id="PF17657">
    <property type="entry name" value="DNA_pol3_finger"/>
    <property type="match status" value="1"/>
</dbReference>
<comment type="caution">
    <text evidence="18">The sequence shown here is derived from an EMBL/GenBank/DDBJ whole genome shotgun (WGS) entry which is preliminary data.</text>
</comment>
<organism evidence="18 19">
    <name type="scientific">Actinomyces oris</name>
    <dbReference type="NCBI Taxonomy" id="544580"/>
    <lineage>
        <taxon>Bacteria</taxon>
        <taxon>Bacillati</taxon>
        <taxon>Actinomycetota</taxon>
        <taxon>Actinomycetes</taxon>
        <taxon>Actinomycetales</taxon>
        <taxon>Actinomycetaceae</taxon>
        <taxon>Actinomyces</taxon>
    </lineage>
</organism>
<dbReference type="InterPro" id="IPR029460">
    <property type="entry name" value="DNAPol_HHH"/>
</dbReference>
<evidence type="ECO:0000256" key="3">
    <source>
        <dbReference type="ARBA" id="ARBA00012417"/>
    </source>
</evidence>
<proteinExistence type="inferred from homology"/>
<evidence type="ECO:0000256" key="11">
    <source>
        <dbReference type="ARBA" id="ARBA00023204"/>
    </source>
</evidence>
<dbReference type="Gene3D" id="2.40.50.140">
    <property type="entry name" value="Nucleic acid-binding proteins"/>
    <property type="match status" value="1"/>
</dbReference>
<keyword evidence="9" id="KW-0227">DNA damage</keyword>
<dbReference type="InterPro" id="IPR011708">
    <property type="entry name" value="DNA_pol3_alpha_NTPase_dom"/>
</dbReference>
<dbReference type="Gene3D" id="1.10.150.870">
    <property type="match status" value="1"/>
</dbReference>
<keyword evidence="5" id="KW-0963">Cytoplasm</keyword>
<comment type="subcellular location">
    <subcellularLocation>
        <location evidence="1">Cytoplasm</location>
    </subcellularLocation>
</comment>
<keyword evidence="11" id="KW-0234">DNA repair</keyword>
<dbReference type="SUPFAM" id="SSF47781">
    <property type="entry name" value="RuvA domain 2-like"/>
    <property type="match status" value="1"/>
</dbReference>
<dbReference type="InterPro" id="IPR004365">
    <property type="entry name" value="NA-bd_OB_tRNA"/>
</dbReference>
<evidence type="ECO:0000256" key="5">
    <source>
        <dbReference type="ARBA" id="ARBA00022490"/>
    </source>
</evidence>
<keyword evidence="7" id="KW-0548">Nucleotidyltransferase</keyword>
<evidence type="ECO:0000256" key="7">
    <source>
        <dbReference type="ARBA" id="ARBA00022695"/>
    </source>
</evidence>
<dbReference type="GO" id="GO:0003676">
    <property type="term" value="F:nucleic acid binding"/>
    <property type="evidence" value="ECO:0007669"/>
    <property type="project" value="InterPro"/>
</dbReference>
<dbReference type="EMBL" id="MSKI01000059">
    <property type="protein sequence ID" value="OLO52917.1"/>
    <property type="molecule type" value="Genomic_DNA"/>
</dbReference>
<dbReference type="InterPro" id="IPR012340">
    <property type="entry name" value="NA-bd_OB-fold"/>
</dbReference>
<feature type="non-terminal residue" evidence="18">
    <location>
        <position position="1"/>
    </location>
</feature>
<dbReference type="InterPro" id="IPR040982">
    <property type="entry name" value="DNA_pol3_finger"/>
</dbReference>
<dbReference type="Pfam" id="PF14579">
    <property type="entry name" value="HHH_6"/>
    <property type="match status" value="1"/>
</dbReference>
<name>A0A1Q8VXA5_9ACTO</name>
<evidence type="ECO:0000256" key="10">
    <source>
        <dbReference type="ARBA" id="ARBA00022932"/>
    </source>
</evidence>
<feature type="domain" description="DNA polymerase helix-hairpin-helix motif" evidence="16">
    <location>
        <begin position="295"/>
        <end position="412"/>
    </location>
</feature>
<evidence type="ECO:0000259" key="17">
    <source>
        <dbReference type="Pfam" id="PF17657"/>
    </source>
</evidence>
<dbReference type="Proteomes" id="UP000186855">
    <property type="component" value="Unassembled WGS sequence"/>
</dbReference>
<feature type="domain" description="OB" evidence="14">
    <location>
        <begin position="506"/>
        <end position="581"/>
    </location>
</feature>
<dbReference type="CDD" id="cd04485">
    <property type="entry name" value="DnaE_OBF"/>
    <property type="match status" value="1"/>
</dbReference>
<gene>
    <name evidence="18" type="ORF">BKH30_05860</name>
</gene>
<dbReference type="EC" id="2.7.7.7" evidence="3"/>
<evidence type="ECO:0000256" key="13">
    <source>
        <dbReference type="SAM" id="MobiDB-lite"/>
    </source>
</evidence>
<dbReference type="GO" id="GO:0008408">
    <property type="term" value="F:3'-5' exonuclease activity"/>
    <property type="evidence" value="ECO:0007669"/>
    <property type="project" value="InterPro"/>
</dbReference>
<dbReference type="PANTHER" id="PTHR32294:SF4">
    <property type="entry name" value="ERROR-PRONE DNA POLYMERASE"/>
    <property type="match status" value="1"/>
</dbReference>
<evidence type="ECO:0000256" key="6">
    <source>
        <dbReference type="ARBA" id="ARBA00022679"/>
    </source>
</evidence>
<evidence type="ECO:0000256" key="1">
    <source>
        <dbReference type="ARBA" id="ARBA00004496"/>
    </source>
</evidence>
<dbReference type="AlphaFoldDB" id="A0A1Q8VXA5"/>
<keyword evidence="10" id="KW-0239">DNA-directed DNA polymerase</keyword>
<evidence type="ECO:0000256" key="9">
    <source>
        <dbReference type="ARBA" id="ARBA00022763"/>
    </source>
</evidence>
<dbReference type="PANTHER" id="PTHR32294">
    <property type="entry name" value="DNA POLYMERASE III SUBUNIT ALPHA"/>
    <property type="match status" value="1"/>
</dbReference>
<evidence type="ECO:0000256" key="12">
    <source>
        <dbReference type="ARBA" id="ARBA00049244"/>
    </source>
</evidence>
<evidence type="ECO:0000256" key="4">
    <source>
        <dbReference type="ARBA" id="ARBA00017273"/>
    </source>
</evidence>
<evidence type="ECO:0000313" key="19">
    <source>
        <dbReference type="Proteomes" id="UP000186855"/>
    </source>
</evidence>
<dbReference type="InterPro" id="IPR010994">
    <property type="entry name" value="RuvA_2-like"/>
</dbReference>
<dbReference type="Pfam" id="PF07733">
    <property type="entry name" value="DNA_pol3_alpha"/>
    <property type="match status" value="1"/>
</dbReference>
<feature type="domain" description="DNA polymerase III alpha subunit finger" evidence="17">
    <location>
        <begin position="69"/>
        <end position="221"/>
    </location>
</feature>
<evidence type="ECO:0000259" key="14">
    <source>
        <dbReference type="Pfam" id="PF01336"/>
    </source>
</evidence>
<evidence type="ECO:0000259" key="16">
    <source>
        <dbReference type="Pfam" id="PF14579"/>
    </source>
</evidence>
<dbReference type="GO" id="GO:0006260">
    <property type="term" value="P:DNA replication"/>
    <property type="evidence" value="ECO:0007669"/>
    <property type="project" value="UniProtKB-KW"/>
</dbReference>
<comment type="catalytic activity">
    <reaction evidence="12">
        <text>DNA(n) + a 2'-deoxyribonucleoside 5'-triphosphate = DNA(n+1) + diphosphate</text>
        <dbReference type="Rhea" id="RHEA:22508"/>
        <dbReference type="Rhea" id="RHEA-COMP:17339"/>
        <dbReference type="Rhea" id="RHEA-COMP:17340"/>
        <dbReference type="ChEBI" id="CHEBI:33019"/>
        <dbReference type="ChEBI" id="CHEBI:61560"/>
        <dbReference type="ChEBI" id="CHEBI:173112"/>
        <dbReference type="EC" id="2.7.7.7"/>
    </reaction>
</comment>
<comment type="similarity">
    <text evidence="2">Belongs to the DNA polymerase type-C family. DnaE2 subfamily.</text>
</comment>
<evidence type="ECO:0000256" key="2">
    <source>
        <dbReference type="ARBA" id="ARBA00007391"/>
    </source>
</evidence>
<sequence>TEVCPVRWAAMDNRSVLQWDKDDCAEAGLVKFDLLGLGALTALRLAFTTLAQRGQTVPDAVTEGELRTSQSGRPWGLHTLPEEDPAVYRLLTAADTVGVFQVESRAQMATLPRLRPQTFYDIVVEVALIRPGPIQGDAVNPYIRRRLKREEVTYLHDSLKPALTKTLGVPLFQEQLMQIAVDAAGFSPAEADTLRQAMGAKRSIERMEALHDKLIAGMRSRGIDAPTAETIYSKLRSFAEFGFPESHAFSFAYLVYASAWLKARKPEDFYAGVLAAQPMGFWSPQSLVADARRHGVRVLPADVNRSLAQATVEQREDHQDADRSDQWEPLRPHPAAPSALDVHDDLAVRLGLAPIKGLGERAAQTIVTERRAHGPYRDLADLARRVSLSRSRLESLAVSGALDSLGVERRQALWAAGVLSEEHGRRRDASRQGLGAWYQPTLLGTAVGAQAPTLPTMTDRERQAADLSLTGVSTQGSPLRLLRPSLTADGVLSAADLKDREQGSRVRVAGVVTHRQRPHTASGMIFLNLEDETGLLNVACRAGMWRRYRSVGRRAVALIVRGTVEKGDGVVALMADRLQVLPGVPGTGSRDWC</sequence>
<protein>
    <recommendedName>
        <fullName evidence="4">Error-prone DNA polymerase</fullName>
        <ecNumber evidence="3">2.7.7.7</ecNumber>
    </recommendedName>
</protein>
<evidence type="ECO:0000259" key="15">
    <source>
        <dbReference type="Pfam" id="PF07733"/>
    </source>
</evidence>
<keyword evidence="6" id="KW-0808">Transferase</keyword>
<feature type="domain" description="Bacterial DNA polymerase III alpha subunit NTPase" evidence="15">
    <location>
        <begin position="1"/>
        <end position="36"/>
    </location>
</feature>
<feature type="compositionally biased region" description="Basic and acidic residues" evidence="13">
    <location>
        <begin position="313"/>
        <end position="331"/>
    </location>
</feature>
<accession>A0A1Q8VXA5</accession>
<evidence type="ECO:0000313" key="18">
    <source>
        <dbReference type="EMBL" id="OLO52917.1"/>
    </source>
</evidence>